<feature type="region of interest" description="Disordered" evidence="1">
    <location>
        <begin position="52"/>
        <end position="95"/>
    </location>
</feature>
<evidence type="ECO:0000313" key="2">
    <source>
        <dbReference type="EMBL" id="MPC29902.1"/>
    </source>
</evidence>
<evidence type="ECO:0000256" key="1">
    <source>
        <dbReference type="SAM" id="MobiDB-lite"/>
    </source>
</evidence>
<dbReference type="Proteomes" id="UP000324222">
    <property type="component" value="Unassembled WGS sequence"/>
</dbReference>
<keyword evidence="3" id="KW-1185">Reference proteome</keyword>
<comment type="caution">
    <text evidence="2">The sequence shown here is derived from an EMBL/GenBank/DDBJ whole genome shotgun (WGS) entry which is preliminary data.</text>
</comment>
<reference evidence="2 3" key="1">
    <citation type="submission" date="2019-05" db="EMBL/GenBank/DDBJ databases">
        <title>Another draft genome of Portunus trituberculatus and its Hox gene families provides insights of decapod evolution.</title>
        <authorList>
            <person name="Jeong J.-H."/>
            <person name="Song I."/>
            <person name="Kim S."/>
            <person name="Choi T."/>
            <person name="Kim D."/>
            <person name="Ryu S."/>
            <person name="Kim W."/>
        </authorList>
    </citation>
    <scope>NUCLEOTIDE SEQUENCE [LARGE SCALE GENOMIC DNA]</scope>
    <source>
        <tissue evidence="2">Muscle</tissue>
    </source>
</reference>
<organism evidence="2 3">
    <name type="scientific">Portunus trituberculatus</name>
    <name type="common">Swimming crab</name>
    <name type="synonym">Neptunus trituberculatus</name>
    <dbReference type="NCBI Taxonomy" id="210409"/>
    <lineage>
        <taxon>Eukaryota</taxon>
        <taxon>Metazoa</taxon>
        <taxon>Ecdysozoa</taxon>
        <taxon>Arthropoda</taxon>
        <taxon>Crustacea</taxon>
        <taxon>Multicrustacea</taxon>
        <taxon>Malacostraca</taxon>
        <taxon>Eumalacostraca</taxon>
        <taxon>Eucarida</taxon>
        <taxon>Decapoda</taxon>
        <taxon>Pleocyemata</taxon>
        <taxon>Brachyura</taxon>
        <taxon>Eubrachyura</taxon>
        <taxon>Portunoidea</taxon>
        <taxon>Portunidae</taxon>
        <taxon>Portuninae</taxon>
        <taxon>Portunus</taxon>
    </lineage>
</organism>
<dbReference type="EMBL" id="VSRR010002156">
    <property type="protein sequence ID" value="MPC29902.1"/>
    <property type="molecule type" value="Genomic_DNA"/>
</dbReference>
<name>A0A5B7E795_PORTR</name>
<accession>A0A5B7E795</accession>
<proteinExistence type="predicted"/>
<feature type="compositionally biased region" description="Basic and acidic residues" evidence="1">
    <location>
        <begin position="63"/>
        <end position="95"/>
    </location>
</feature>
<sequence length="95" mass="9924">MFAAGAAAWGREPHSAAQLLSRRLAGLSSVSGTGSLPTGLSRKDRTHTVLLTAGSGASGQPGGRKEGRVEGEGDRRREEGKERKEGKEQLRKGGL</sequence>
<gene>
    <name evidence="2" type="ORF">E2C01_023154</name>
</gene>
<protein>
    <submittedName>
        <fullName evidence="2">Uncharacterized protein</fullName>
    </submittedName>
</protein>
<evidence type="ECO:0000313" key="3">
    <source>
        <dbReference type="Proteomes" id="UP000324222"/>
    </source>
</evidence>
<dbReference type="AlphaFoldDB" id="A0A5B7E795"/>